<comment type="caution">
    <text evidence="1">The sequence shown here is derived from an EMBL/GenBank/DDBJ whole genome shotgun (WGS) entry which is preliminary data.</text>
</comment>
<dbReference type="Proteomes" id="UP000593567">
    <property type="component" value="Unassembled WGS sequence"/>
</dbReference>
<protein>
    <submittedName>
        <fullName evidence="1">Uncharacterized protein</fullName>
    </submittedName>
</protein>
<gene>
    <name evidence="1" type="ORF">EB796_014852</name>
</gene>
<sequence length="87" mass="9667">MVTKCFTMEERIAISSYLPLLAPSKLLVVKQCAFPRVGEAITCIQQVQRGTSAAVTDLNLYSVKPVLFYDHTLLNLKSSLVSFEKTT</sequence>
<keyword evidence="2" id="KW-1185">Reference proteome</keyword>
<evidence type="ECO:0000313" key="1">
    <source>
        <dbReference type="EMBL" id="KAF6026838.1"/>
    </source>
</evidence>
<proteinExistence type="predicted"/>
<name>A0A7J7JN50_BUGNE</name>
<organism evidence="1 2">
    <name type="scientific">Bugula neritina</name>
    <name type="common">Brown bryozoan</name>
    <name type="synonym">Sertularia neritina</name>
    <dbReference type="NCBI Taxonomy" id="10212"/>
    <lineage>
        <taxon>Eukaryota</taxon>
        <taxon>Metazoa</taxon>
        <taxon>Spiralia</taxon>
        <taxon>Lophotrochozoa</taxon>
        <taxon>Bryozoa</taxon>
        <taxon>Gymnolaemata</taxon>
        <taxon>Cheilostomatida</taxon>
        <taxon>Flustrina</taxon>
        <taxon>Buguloidea</taxon>
        <taxon>Bugulidae</taxon>
        <taxon>Bugula</taxon>
    </lineage>
</organism>
<accession>A0A7J7JN50</accession>
<dbReference type="AlphaFoldDB" id="A0A7J7JN50"/>
<reference evidence="1" key="1">
    <citation type="submission" date="2020-06" db="EMBL/GenBank/DDBJ databases">
        <title>Draft genome of Bugula neritina, a colonial animal packing powerful symbionts and potential medicines.</title>
        <authorList>
            <person name="Rayko M."/>
        </authorList>
    </citation>
    <scope>NUCLEOTIDE SEQUENCE [LARGE SCALE GENOMIC DNA]</scope>
    <source>
        <strain evidence="1">Kwan_BN1</strain>
    </source>
</reference>
<dbReference type="EMBL" id="VXIV02002198">
    <property type="protein sequence ID" value="KAF6026838.1"/>
    <property type="molecule type" value="Genomic_DNA"/>
</dbReference>
<evidence type="ECO:0000313" key="2">
    <source>
        <dbReference type="Proteomes" id="UP000593567"/>
    </source>
</evidence>